<dbReference type="SUPFAM" id="SSF52540">
    <property type="entry name" value="P-loop containing nucleoside triphosphate hydrolases"/>
    <property type="match status" value="1"/>
</dbReference>
<dbReference type="STRING" id="1550241.MA03_06360"/>
<dbReference type="PANTHER" id="PTHR43127">
    <property type="entry name" value="DEVELOPMENTALLY-REGULATED GTP-BINDING PROTEIN 2"/>
    <property type="match status" value="1"/>
</dbReference>
<dbReference type="Proteomes" id="UP000067434">
    <property type="component" value="Chromosome"/>
</dbReference>
<keyword evidence="5" id="KW-1185">Reference proteome</keyword>
<evidence type="ECO:0000256" key="1">
    <source>
        <dbReference type="ARBA" id="ARBA00023134"/>
    </source>
</evidence>
<proteinExistence type="predicted"/>
<dbReference type="Gene3D" id="3.10.20.30">
    <property type="match status" value="1"/>
</dbReference>
<evidence type="ECO:0000313" key="5">
    <source>
        <dbReference type="Proteomes" id="UP000067434"/>
    </source>
</evidence>
<feature type="domain" description="GTP binding protein second" evidence="3">
    <location>
        <begin position="195"/>
        <end position="302"/>
    </location>
</feature>
<accession>A0A0F7FJ06</accession>
<dbReference type="InterPro" id="IPR031662">
    <property type="entry name" value="GTP-binding_2"/>
</dbReference>
<keyword evidence="1" id="KW-0547">Nucleotide-binding</keyword>
<dbReference type="EMBL" id="CP009961">
    <property type="protein sequence ID" value="AKG38947.1"/>
    <property type="molecule type" value="Genomic_DNA"/>
</dbReference>
<dbReference type="InterPro" id="IPR045001">
    <property type="entry name" value="DRG"/>
</dbReference>
<dbReference type="GO" id="GO:0005525">
    <property type="term" value="F:GTP binding"/>
    <property type="evidence" value="ECO:0007669"/>
    <property type="project" value="UniProtKB-KW"/>
</dbReference>
<dbReference type="HOGENOM" id="CLU_044997_0_1_2"/>
<sequence>MPTNLPAEAKSKWKKAMDAKTPEEKLQALQEFLSAVPKHKGTERLRMQVTRQIAALRREIELKRKKKVGGGEQFFVEKEGDIQVVVLGYPGPGREAVFRCITGIEVTDSKKPIPGMKTWEGVYFQIISAPPLFGDASSQSRLMALARNADAIILALDMVPGVESEVKALLDALEESRIAWKKPRASVEIERRSTGGVVVIGELEGTTLQDVAALLRDYGIYHAVVKVTGKATLDDVEEALFGEIAYKPTIVVLYSPGDHIQDAEVVRGTLESEFGIPVHLIKGCETIDFGRMAEYIFRELDLIRVYTRNPRTGEVEERPIVVRRGAKVIEVARIIHSQLGESFKYAWVWSNRFTFNPRKVGKDFELGDGDIIQIAGG</sequence>
<dbReference type="Pfam" id="PF02824">
    <property type="entry name" value="TGS"/>
    <property type="match status" value="1"/>
</dbReference>
<evidence type="ECO:0000259" key="2">
    <source>
        <dbReference type="Pfam" id="PF02824"/>
    </source>
</evidence>
<dbReference type="InterPro" id="IPR027417">
    <property type="entry name" value="P-loop_NTPase"/>
</dbReference>
<dbReference type="GO" id="GO:0003924">
    <property type="term" value="F:GTPase activity"/>
    <property type="evidence" value="ECO:0007669"/>
    <property type="project" value="InterPro"/>
</dbReference>
<dbReference type="PATRIC" id="fig|1550241.5.peg.1321"/>
<reference evidence="4 5" key="1">
    <citation type="journal article" date="2015" name="Stand. Genomic Sci.">
        <title>Complete genome sequence of and proposal of Thermofilum uzonense sp. nov. a novel hyperthermophilic crenarchaeon and emended description of the genus Thermofilum.</title>
        <authorList>
            <person name="Toshchakov S.V."/>
            <person name="Korzhenkov A.A."/>
            <person name="Samarov N.I."/>
            <person name="Mazunin I.O."/>
            <person name="Mozhey O.I."/>
            <person name="Shmyr I.S."/>
            <person name="Derbikova K.S."/>
            <person name="Taranov E.A."/>
            <person name="Dominova I.N."/>
            <person name="Bonch-Osmolovskaya E.A."/>
            <person name="Patrushev M.V."/>
            <person name="Podosokorskaya O.A."/>
            <person name="Kublanov I.V."/>
        </authorList>
    </citation>
    <scope>NUCLEOTIDE SEQUENCE [LARGE SCALE GENOMIC DNA]</scope>
    <source>
        <strain evidence="4 5">1807-2</strain>
    </source>
</reference>
<dbReference type="SUPFAM" id="SSF81271">
    <property type="entry name" value="TGS-like"/>
    <property type="match status" value="1"/>
</dbReference>
<dbReference type="GeneID" id="25401837"/>
<dbReference type="AlphaFoldDB" id="A0A0F7FJ06"/>
<dbReference type="InterPro" id="IPR012676">
    <property type="entry name" value="TGS-like"/>
</dbReference>
<protein>
    <recommendedName>
        <fullName evidence="6">TGS domain-containing protein</fullName>
    </recommendedName>
</protein>
<dbReference type="Gene3D" id="6.10.140.1070">
    <property type="match status" value="2"/>
</dbReference>
<dbReference type="InterPro" id="IPR012675">
    <property type="entry name" value="Beta-grasp_dom_sf"/>
</dbReference>
<keyword evidence="1" id="KW-0342">GTP-binding</keyword>
<feature type="domain" description="TGS" evidence="2">
    <location>
        <begin position="303"/>
        <end position="374"/>
    </location>
</feature>
<dbReference type="InterPro" id="IPR004095">
    <property type="entry name" value="TGS"/>
</dbReference>
<evidence type="ECO:0000313" key="4">
    <source>
        <dbReference type="EMBL" id="AKG38947.1"/>
    </source>
</evidence>
<dbReference type="Pfam" id="PF16897">
    <property type="entry name" value="MMR_HSR1_Xtn"/>
    <property type="match status" value="1"/>
</dbReference>
<organism evidence="4 5">
    <name type="scientific">Infirmifilum uzonense</name>
    <dbReference type="NCBI Taxonomy" id="1550241"/>
    <lineage>
        <taxon>Archaea</taxon>
        <taxon>Thermoproteota</taxon>
        <taxon>Thermoprotei</taxon>
        <taxon>Thermofilales</taxon>
        <taxon>Thermofilaceae</taxon>
        <taxon>Infirmifilum</taxon>
    </lineage>
</organism>
<dbReference type="KEGG" id="thf:MA03_06360"/>
<name>A0A0F7FJ06_9CREN</name>
<dbReference type="RefSeq" id="WP_052884460.1">
    <property type="nucleotide sequence ID" value="NZ_CP009961.1"/>
</dbReference>
<evidence type="ECO:0008006" key="6">
    <source>
        <dbReference type="Google" id="ProtNLM"/>
    </source>
</evidence>
<evidence type="ECO:0000259" key="3">
    <source>
        <dbReference type="Pfam" id="PF16897"/>
    </source>
</evidence>
<dbReference type="OrthoDB" id="372125at2157"/>
<gene>
    <name evidence="4" type="ORF">MA03_06360</name>
</gene>